<name>A0A5J4WZT1_9EUKA</name>
<keyword evidence="4" id="KW-0969">Cilium</keyword>
<evidence type="ECO:0000256" key="4">
    <source>
        <dbReference type="ARBA" id="ARBA00023069"/>
    </source>
</evidence>
<keyword evidence="5" id="KW-0966">Cell projection</keyword>
<evidence type="ECO:0000313" key="7">
    <source>
        <dbReference type="EMBL" id="KAA6399699.1"/>
    </source>
</evidence>
<dbReference type="AlphaFoldDB" id="A0A5J4WZT1"/>
<evidence type="ECO:0000256" key="5">
    <source>
        <dbReference type="ARBA" id="ARBA00023273"/>
    </source>
</evidence>
<dbReference type="InterPro" id="IPR023379">
    <property type="entry name" value="BART_dom"/>
</dbReference>
<evidence type="ECO:0000256" key="3">
    <source>
        <dbReference type="ARBA" id="ARBA00022490"/>
    </source>
</evidence>
<dbReference type="GO" id="GO:0005737">
    <property type="term" value="C:cytoplasm"/>
    <property type="evidence" value="ECO:0007669"/>
    <property type="project" value="UniProtKB-SubCell"/>
</dbReference>
<reference evidence="7 9" key="1">
    <citation type="submission" date="2019-03" db="EMBL/GenBank/DDBJ databases">
        <title>Single cell metagenomics reveals metabolic interactions within the superorganism composed of flagellate Streblomastix strix and complex community of Bacteroidetes bacteria on its surface.</title>
        <authorList>
            <person name="Treitli S.C."/>
            <person name="Kolisko M."/>
            <person name="Husnik F."/>
            <person name="Keeling P."/>
            <person name="Hampl V."/>
        </authorList>
    </citation>
    <scope>NUCLEOTIDE SEQUENCE [LARGE SCALE GENOMIC DNA]</scope>
    <source>
        <strain evidence="7">ST1C</strain>
    </source>
</reference>
<evidence type="ECO:0000313" key="9">
    <source>
        <dbReference type="Proteomes" id="UP000324800"/>
    </source>
</evidence>
<comment type="caution">
    <text evidence="7">The sequence shown here is derived from an EMBL/GenBank/DDBJ whole genome shotgun (WGS) entry which is preliminary data.</text>
</comment>
<dbReference type="EMBL" id="SNRW01000700">
    <property type="protein sequence ID" value="KAA6399699.1"/>
    <property type="molecule type" value="Genomic_DNA"/>
</dbReference>
<keyword evidence="3" id="KW-0963">Cytoplasm</keyword>
<evidence type="ECO:0000256" key="2">
    <source>
        <dbReference type="ARBA" id="ARBA00004496"/>
    </source>
</evidence>
<feature type="domain" description="BART" evidence="6">
    <location>
        <begin position="21"/>
        <end position="74"/>
    </location>
</feature>
<protein>
    <recommendedName>
        <fullName evidence="6">BART domain-containing protein</fullName>
    </recommendedName>
</protein>
<evidence type="ECO:0000256" key="1">
    <source>
        <dbReference type="ARBA" id="ARBA00004138"/>
    </source>
</evidence>
<proteinExistence type="predicted"/>
<dbReference type="Pfam" id="PF11527">
    <property type="entry name" value="ARL2_Bind_BART"/>
    <property type="match status" value="1"/>
</dbReference>
<dbReference type="GO" id="GO:0005929">
    <property type="term" value="C:cilium"/>
    <property type="evidence" value="ECO:0007669"/>
    <property type="project" value="UniProtKB-SubCell"/>
</dbReference>
<evidence type="ECO:0000313" key="8">
    <source>
        <dbReference type="EMBL" id="KAA6399704.1"/>
    </source>
</evidence>
<dbReference type="InterPro" id="IPR042541">
    <property type="entry name" value="BART_sf"/>
</dbReference>
<comment type="subcellular location">
    <subcellularLocation>
        <location evidence="1">Cell projection</location>
        <location evidence="1">Cilium</location>
    </subcellularLocation>
    <subcellularLocation>
        <location evidence="2">Cytoplasm</location>
    </subcellularLocation>
</comment>
<sequence length="77" mass="8878">MAQLQAEKKKMSRGKDDEDTIWVLDAVLSFVQSEDFKTKISNFLETHCAEFCASTDNDKRMAEIFDQYSALYNSEIT</sequence>
<dbReference type="Proteomes" id="UP000324800">
    <property type="component" value="Unassembled WGS sequence"/>
</dbReference>
<accession>A0A5J4WZT1</accession>
<dbReference type="EMBL" id="SNRW01000700">
    <property type="protein sequence ID" value="KAA6399704.1"/>
    <property type="molecule type" value="Genomic_DNA"/>
</dbReference>
<evidence type="ECO:0000259" key="6">
    <source>
        <dbReference type="Pfam" id="PF11527"/>
    </source>
</evidence>
<organism evidence="7 9">
    <name type="scientific">Streblomastix strix</name>
    <dbReference type="NCBI Taxonomy" id="222440"/>
    <lineage>
        <taxon>Eukaryota</taxon>
        <taxon>Metamonada</taxon>
        <taxon>Preaxostyla</taxon>
        <taxon>Oxymonadida</taxon>
        <taxon>Streblomastigidae</taxon>
        <taxon>Streblomastix</taxon>
    </lineage>
</organism>
<gene>
    <name evidence="7" type="ORF">EZS28_004770</name>
    <name evidence="8" type="ORF">EZS28_004775</name>
</gene>
<dbReference type="OrthoDB" id="272687at2759"/>
<dbReference type="Gene3D" id="1.20.1520.10">
    <property type="entry name" value="ADP-ribosylation factor-like 2-binding protein, domain"/>
    <property type="match status" value="1"/>
</dbReference>